<dbReference type="PANTHER" id="PTHR43730">
    <property type="entry name" value="BETA-MANNOSIDASE"/>
    <property type="match status" value="1"/>
</dbReference>
<dbReference type="KEGG" id="dci:113469131"/>
<dbReference type="GeneID" id="113469131"/>
<dbReference type="Proteomes" id="UP000079169">
    <property type="component" value="Unplaced"/>
</dbReference>
<dbReference type="PANTHER" id="PTHR43730:SF1">
    <property type="entry name" value="BETA-MANNOSIDASE"/>
    <property type="match status" value="1"/>
</dbReference>
<dbReference type="InterPro" id="IPR050887">
    <property type="entry name" value="Beta-mannosidase_GH2"/>
</dbReference>
<dbReference type="SUPFAM" id="SSF49785">
    <property type="entry name" value="Galactose-binding domain-like"/>
    <property type="match status" value="1"/>
</dbReference>
<reference evidence="5" key="1">
    <citation type="submission" date="2025-08" db="UniProtKB">
        <authorList>
            <consortium name="RefSeq"/>
        </authorList>
    </citation>
    <scope>IDENTIFICATION</scope>
</reference>
<dbReference type="InterPro" id="IPR017853">
    <property type="entry name" value="GH"/>
</dbReference>
<evidence type="ECO:0000256" key="1">
    <source>
        <dbReference type="ARBA" id="ARBA00022801"/>
    </source>
</evidence>
<dbReference type="SUPFAM" id="SSF49303">
    <property type="entry name" value="beta-Galactosidase/glucuronidase domain"/>
    <property type="match status" value="1"/>
</dbReference>
<dbReference type="Pfam" id="PF22666">
    <property type="entry name" value="Glyco_hydro_2_N2"/>
    <property type="match status" value="1"/>
</dbReference>
<dbReference type="GO" id="GO:0006516">
    <property type="term" value="P:glycoprotein catabolic process"/>
    <property type="evidence" value="ECO:0007669"/>
    <property type="project" value="TreeGrafter"/>
</dbReference>
<dbReference type="GO" id="GO:0004567">
    <property type="term" value="F:beta-mannosidase activity"/>
    <property type="evidence" value="ECO:0007669"/>
    <property type="project" value="TreeGrafter"/>
</dbReference>
<keyword evidence="2" id="KW-0326">Glycosidase</keyword>
<dbReference type="PaxDb" id="121845-A0A3Q0J1S3"/>
<evidence type="ECO:0000256" key="2">
    <source>
        <dbReference type="ARBA" id="ARBA00023295"/>
    </source>
</evidence>
<evidence type="ECO:0000259" key="3">
    <source>
        <dbReference type="Pfam" id="PF22666"/>
    </source>
</evidence>
<dbReference type="InterPro" id="IPR054593">
    <property type="entry name" value="Beta-mannosidase-like_N2"/>
</dbReference>
<keyword evidence="4" id="KW-1185">Reference proteome</keyword>
<keyword evidence="1" id="KW-0378">Hydrolase</keyword>
<feature type="domain" description="Beta-mannosidase-like galactose-binding" evidence="3">
    <location>
        <begin position="29"/>
        <end position="141"/>
    </location>
</feature>
<dbReference type="SUPFAM" id="SSF51445">
    <property type="entry name" value="(Trans)glycosidases"/>
    <property type="match status" value="1"/>
</dbReference>
<dbReference type="Gene3D" id="2.60.120.260">
    <property type="entry name" value="Galactose-binding domain-like"/>
    <property type="match status" value="1"/>
</dbReference>
<gene>
    <name evidence="5" type="primary">LOC113469131</name>
</gene>
<name>A0A3Q0J1S3_DIACI</name>
<dbReference type="RefSeq" id="XP_026682406.1">
    <property type="nucleotide sequence ID" value="XM_026826605.1"/>
</dbReference>
<evidence type="ECO:0000313" key="4">
    <source>
        <dbReference type="Proteomes" id="UP000079169"/>
    </source>
</evidence>
<proteinExistence type="predicted"/>
<accession>A0A3Q0J1S3</accession>
<sequence length="315" mass="36039">MLKVLSAFFLVSGLKEYSCRNLDLSKAEWTVTNANKSIHIPASVPGGIYSDLISAQVIPHDIFYRFNDVHVRWVAHDDWVYTTSFTVPKESQTEYQVLVLSGVDTISSIYINGRFLGNTSNMFVEYFFDVKPYLKEQGWQLTSMEVKKDETNTQEDVVIVKKRMFVKKNLVKLWWPNGYGDQPLYNLNVLITYKDFKLSKTVTIGFRTVRLVQDPVPNNKGKLLDSQFPAFVNNFSLSLGTVVFIVLSPMAIYRETDLLLCDKYGILVWQDMMFACVCVCYLPHYWRVSSVCIHGDNAASKAPSESSEHSDLGWQ</sequence>
<dbReference type="AlphaFoldDB" id="A0A3Q0J1S3"/>
<organism evidence="4 5">
    <name type="scientific">Diaphorina citri</name>
    <name type="common">Asian citrus psyllid</name>
    <dbReference type="NCBI Taxonomy" id="121845"/>
    <lineage>
        <taxon>Eukaryota</taxon>
        <taxon>Metazoa</taxon>
        <taxon>Ecdysozoa</taxon>
        <taxon>Arthropoda</taxon>
        <taxon>Hexapoda</taxon>
        <taxon>Insecta</taxon>
        <taxon>Pterygota</taxon>
        <taxon>Neoptera</taxon>
        <taxon>Paraneoptera</taxon>
        <taxon>Hemiptera</taxon>
        <taxon>Sternorrhyncha</taxon>
        <taxon>Psylloidea</taxon>
        <taxon>Psyllidae</taxon>
        <taxon>Diaphorininae</taxon>
        <taxon>Diaphorina</taxon>
    </lineage>
</organism>
<dbReference type="InterPro" id="IPR008979">
    <property type="entry name" value="Galactose-bd-like_sf"/>
</dbReference>
<dbReference type="STRING" id="121845.A0A3Q0J1S3"/>
<evidence type="ECO:0000313" key="5">
    <source>
        <dbReference type="RefSeq" id="XP_026682406.1"/>
    </source>
</evidence>
<dbReference type="InterPro" id="IPR036156">
    <property type="entry name" value="Beta-gal/glucu_dom_sf"/>
</dbReference>
<protein>
    <submittedName>
        <fullName evidence="5">Beta-mannosidase-like</fullName>
    </submittedName>
</protein>